<accession>A0A1W1WN20</accession>
<sequence>MMKFSVKQVFMIFAVFIAVFAVLRGVQWIYLRSAIRSPLMQSISRINGVRQVQVSPQGTVTVSLSKDANLMTTYEAIDNTSTQITGHNPRQIIIRDHASPTMNAMVNTLRLIIAQGEATGQYVAMNKSIQTLAKDHHMTATVELGNHHIFVSLQSQNHWLDQVMPLRLGGGGA</sequence>
<organism evidence="1 2">
    <name type="scientific">Sulfobacillus thermosulfidooxidans (strain DSM 9293 / VKM B-1269 / AT-1)</name>
    <dbReference type="NCBI Taxonomy" id="929705"/>
    <lineage>
        <taxon>Bacteria</taxon>
        <taxon>Bacillati</taxon>
        <taxon>Bacillota</taxon>
        <taxon>Clostridia</taxon>
        <taxon>Eubacteriales</taxon>
        <taxon>Clostridiales Family XVII. Incertae Sedis</taxon>
        <taxon>Sulfobacillus</taxon>
    </lineage>
</organism>
<keyword evidence="2" id="KW-1185">Reference proteome</keyword>
<proteinExistence type="predicted"/>
<protein>
    <submittedName>
        <fullName evidence="1">Uncharacterized protein</fullName>
    </submittedName>
</protein>
<dbReference type="Proteomes" id="UP000192660">
    <property type="component" value="Unassembled WGS sequence"/>
</dbReference>
<dbReference type="AlphaFoldDB" id="A0A1W1WN20"/>
<dbReference type="RefSeq" id="WP_084661711.1">
    <property type="nucleotide sequence ID" value="NZ_FWWY01000001.1"/>
</dbReference>
<dbReference type="EMBL" id="FWWY01000001">
    <property type="protein sequence ID" value="SMC07133.1"/>
    <property type="molecule type" value="Genomic_DNA"/>
</dbReference>
<reference evidence="2" key="1">
    <citation type="submission" date="2017-04" db="EMBL/GenBank/DDBJ databases">
        <authorList>
            <person name="Varghese N."/>
            <person name="Submissions S."/>
        </authorList>
    </citation>
    <scope>NUCLEOTIDE SEQUENCE [LARGE SCALE GENOMIC DNA]</scope>
    <source>
        <strain evidence="2">DSM 9293</strain>
    </source>
</reference>
<gene>
    <name evidence="1" type="ORF">SAMN00768000_3222</name>
</gene>
<evidence type="ECO:0000313" key="2">
    <source>
        <dbReference type="Proteomes" id="UP000192660"/>
    </source>
</evidence>
<dbReference type="STRING" id="28034.BFX07_06465"/>
<evidence type="ECO:0000313" key="1">
    <source>
        <dbReference type="EMBL" id="SMC07133.1"/>
    </source>
</evidence>
<dbReference type="OrthoDB" id="2083117at2"/>
<name>A0A1W1WN20_SULTA</name>